<sequence>MAVCVPVPPAVAAAGEAGCVPESGSARVRPGHGHDRNHVAQREVERVGTRLGPALPGRVSVPVVFHVVHASDGTGNVSNAAVNAQLAELNQDFSGREAPGAAADTEFSFTLQAVRRHRNNAWFSGSDSAAGETAMKTATRVGSAGTLNIWSTDTEYLGYATFPWWYADDPKLDGVVIQYGSLPGGRITDYNLGKTASHETGHWLGLYHTFQGGCSRTNDQVADTPAQRTSTEGCPRGKNTCPAAGADPVHNYMDYSFDACYNQFTAGQKARMQNSWLAYRS</sequence>
<keyword evidence="2" id="KW-0645">Protease</keyword>
<dbReference type="OrthoDB" id="6278496at2"/>
<feature type="domain" description="Peptidase M43 pregnancy-associated plasma-A" evidence="9">
    <location>
        <begin position="187"/>
        <end position="274"/>
    </location>
</feature>
<dbReference type="Gene3D" id="3.40.390.10">
    <property type="entry name" value="Collagenase (Catalytic Domain)"/>
    <property type="match status" value="1"/>
</dbReference>
<keyword evidence="7" id="KW-0482">Metalloprotease</keyword>
<dbReference type="InterPro" id="IPR008754">
    <property type="entry name" value="Peptidase_M43"/>
</dbReference>
<name>A0A1Q8CWI2_9PSEU</name>
<evidence type="ECO:0000256" key="4">
    <source>
        <dbReference type="ARBA" id="ARBA00022729"/>
    </source>
</evidence>
<dbReference type="SUPFAM" id="SSF55486">
    <property type="entry name" value="Metalloproteases ('zincins'), catalytic domain"/>
    <property type="match status" value="1"/>
</dbReference>
<proteinExistence type="inferred from homology"/>
<dbReference type="PANTHER" id="PTHR47466:SF1">
    <property type="entry name" value="METALLOPROTEASE MEP1 (AFU_ORTHOLOGUE AFUA_1G07730)-RELATED"/>
    <property type="match status" value="1"/>
</dbReference>
<evidence type="ECO:0000256" key="3">
    <source>
        <dbReference type="ARBA" id="ARBA00022723"/>
    </source>
</evidence>
<accession>A0A1Q8CWI2</accession>
<keyword evidence="3" id="KW-0479">Metal-binding</keyword>
<dbReference type="STRING" id="1912961.BU204_05025"/>
<comment type="similarity">
    <text evidence="1">Belongs to the peptidase M43B family.</text>
</comment>
<dbReference type="PANTHER" id="PTHR47466">
    <property type="match status" value="1"/>
</dbReference>
<keyword evidence="6" id="KW-0862">Zinc</keyword>
<gene>
    <name evidence="10" type="ORF">BU204_05025</name>
</gene>
<evidence type="ECO:0000256" key="6">
    <source>
        <dbReference type="ARBA" id="ARBA00022833"/>
    </source>
</evidence>
<evidence type="ECO:0000256" key="2">
    <source>
        <dbReference type="ARBA" id="ARBA00022670"/>
    </source>
</evidence>
<dbReference type="GO" id="GO:0046872">
    <property type="term" value="F:metal ion binding"/>
    <property type="evidence" value="ECO:0007669"/>
    <property type="project" value="UniProtKB-KW"/>
</dbReference>
<keyword evidence="11" id="KW-1185">Reference proteome</keyword>
<dbReference type="AlphaFoldDB" id="A0A1Q8CWI2"/>
<evidence type="ECO:0000256" key="8">
    <source>
        <dbReference type="ARBA" id="ARBA00023157"/>
    </source>
</evidence>
<evidence type="ECO:0000313" key="10">
    <source>
        <dbReference type="EMBL" id="OLF18708.1"/>
    </source>
</evidence>
<organism evidence="10 11">
    <name type="scientific">Actinophytocola xanthii</name>
    <dbReference type="NCBI Taxonomy" id="1912961"/>
    <lineage>
        <taxon>Bacteria</taxon>
        <taxon>Bacillati</taxon>
        <taxon>Actinomycetota</taxon>
        <taxon>Actinomycetes</taxon>
        <taxon>Pseudonocardiales</taxon>
        <taxon>Pseudonocardiaceae</taxon>
    </lineage>
</organism>
<dbReference type="GO" id="GO:0008237">
    <property type="term" value="F:metallopeptidase activity"/>
    <property type="evidence" value="ECO:0007669"/>
    <property type="project" value="UniProtKB-KW"/>
</dbReference>
<dbReference type="EMBL" id="MSIE01000006">
    <property type="protein sequence ID" value="OLF18708.1"/>
    <property type="molecule type" value="Genomic_DNA"/>
</dbReference>
<keyword evidence="5" id="KW-0378">Hydrolase</keyword>
<reference evidence="10 11" key="1">
    <citation type="submission" date="2016-12" db="EMBL/GenBank/DDBJ databases">
        <title>The draft genome sequence of Actinophytocola sp. 11-183.</title>
        <authorList>
            <person name="Wang W."/>
            <person name="Yuan L."/>
        </authorList>
    </citation>
    <scope>NUCLEOTIDE SEQUENCE [LARGE SCALE GENOMIC DNA]</scope>
    <source>
        <strain evidence="10 11">11-183</strain>
    </source>
</reference>
<keyword evidence="8" id="KW-1015">Disulfide bond</keyword>
<evidence type="ECO:0000313" key="11">
    <source>
        <dbReference type="Proteomes" id="UP000185596"/>
    </source>
</evidence>
<dbReference type="Pfam" id="PF05572">
    <property type="entry name" value="Peptidase_M43"/>
    <property type="match status" value="1"/>
</dbReference>
<dbReference type="InterPro" id="IPR024079">
    <property type="entry name" value="MetalloPept_cat_dom_sf"/>
</dbReference>
<evidence type="ECO:0000259" key="9">
    <source>
        <dbReference type="Pfam" id="PF05572"/>
    </source>
</evidence>
<dbReference type="CDD" id="cd04275">
    <property type="entry name" value="ZnMc_pappalysin_like"/>
    <property type="match status" value="1"/>
</dbReference>
<evidence type="ECO:0000256" key="1">
    <source>
        <dbReference type="ARBA" id="ARBA00008721"/>
    </source>
</evidence>
<evidence type="ECO:0000256" key="7">
    <source>
        <dbReference type="ARBA" id="ARBA00023049"/>
    </source>
</evidence>
<comment type="caution">
    <text evidence="10">The sequence shown here is derived from an EMBL/GenBank/DDBJ whole genome shotgun (WGS) entry which is preliminary data.</text>
</comment>
<protein>
    <recommendedName>
        <fullName evidence="9">Peptidase M43 pregnancy-associated plasma-A domain-containing protein</fullName>
    </recommendedName>
</protein>
<dbReference type="GO" id="GO:0006508">
    <property type="term" value="P:proteolysis"/>
    <property type="evidence" value="ECO:0007669"/>
    <property type="project" value="UniProtKB-KW"/>
</dbReference>
<keyword evidence="4" id="KW-0732">Signal</keyword>
<evidence type="ECO:0000256" key="5">
    <source>
        <dbReference type="ARBA" id="ARBA00022801"/>
    </source>
</evidence>
<dbReference type="Proteomes" id="UP000185596">
    <property type="component" value="Unassembled WGS sequence"/>
</dbReference>